<organism evidence="3">
    <name type="scientific">Dissoconium aciculare CBS 342.82</name>
    <dbReference type="NCBI Taxonomy" id="1314786"/>
    <lineage>
        <taxon>Eukaryota</taxon>
        <taxon>Fungi</taxon>
        <taxon>Dikarya</taxon>
        <taxon>Ascomycota</taxon>
        <taxon>Pezizomycotina</taxon>
        <taxon>Dothideomycetes</taxon>
        <taxon>Dothideomycetidae</taxon>
        <taxon>Mycosphaerellales</taxon>
        <taxon>Dissoconiaceae</taxon>
        <taxon>Dissoconium</taxon>
    </lineage>
</organism>
<name>A0A6J3MAU8_9PEZI</name>
<reference evidence="3" key="3">
    <citation type="submission" date="2025-08" db="UniProtKB">
        <authorList>
            <consortium name="RefSeq"/>
        </authorList>
    </citation>
    <scope>IDENTIFICATION</scope>
    <source>
        <strain evidence="3">CBS 342.82</strain>
    </source>
</reference>
<gene>
    <name evidence="3" type="ORF">K489DRAFT_368339</name>
</gene>
<reference evidence="3" key="2">
    <citation type="submission" date="2020-04" db="EMBL/GenBank/DDBJ databases">
        <authorList>
            <consortium name="NCBI Genome Project"/>
        </authorList>
    </citation>
    <scope>NUCLEOTIDE SEQUENCE</scope>
    <source>
        <strain evidence="3">CBS 342.82</strain>
    </source>
</reference>
<keyword evidence="1" id="KW-1133">Transmembrane helix</keyword>
<feature type="transmembrane region" description="Helical" evidence="1">
    <location>
        <begin position="7"/>
        <end position="30"/>
    </location>
</feature>
<proteinExistence type="predicted"/>
<evidence type="ECO:0000313" key="3">
    <source>
        <dbReference type="RefSeq" id="XP_033462182.1"/>
    </source>
</evidence>
<accession>A0A6J3MAU8</accession>
<dbReference type="RefSeq" id="XP_033462182.1">
    <property type="nucleotide sequence ID" value="XM_033602939.1"/>
</dbReference>
<evidence type="ECO:0000313" key="2">
    <source>
        <dbReference type="Proteomes" id="UP000504637"/>
    </source>
</evidence>
<keyword evidence="1" id="KW-0472">Membrane</keyword>
<dbReference type="GeneID" id="54360739"/>
<protein>
    <submittedName>
        <fullName evidence="3">Uncharacterized protein</fullName>
    </submittedName>
</protein>
<reference evidence="3" key="1">
    <citation type="submission" date="2020-01" db="EMBL/GenBank/DDBJ databases">
        <authorList>
            <consortium name="DOE Joint Genome Institute"/>
            <person name="Haridas S."/>
            <person name="Albert R."/>
            <person name="Binder M."/>
            <person name="Bloem J."/>
            <person name="Labutti K."/>
            <person name="Salamov A."/>
            <person name="Andreopoulos B."/>
            <person name="Baker S.E."/>
            <person name="Barry K."/>
            <person name="Bills G."/>
            <person name="Bluhm B.H."/>
            <person name="Cannon C."/>
            <person name="Castanera R."/>
            <person name="Culley D.E."/>
            <person name="Daum C."/>
            <person name="Ezra D."/>
            <person name="Gonzalez J.B."/>
            <person name="Henrissat B."/>
            <person name="Kuo A."/>
            <person name="Liang C."/>
            <person name="Lipzen A."/>
            <person name="Lutzoni F."/>
            <person name="Magnuson J."/>
            <person name="Mondo S."/>
            <person name="Nolan M."/>
            <person name="Ohm R."/>
            <person name="Pangilinan J."/>
            <person name="Park H.-J."/>
            <person name="Ramirez L."/>
            <person name="Alfaro M."/>
            <person name="Sun H."/>
            <person name="Tritt A."/>
            <person name="Yoshinaga Y."/>
            <person name="Zwiers L.-H."/>
            <person name="Turgeon B.G."/>
            <person name="Goodwin S.B."/>
            <person name="Spatafora J.W."/>
            <person name="Crous P.W."/>
            <person name="Grigoriev I.V."/>
        </authorList>
    </citation>
    <scope>NUCLEOTIDE SEQUENCE</scope>
    <source>
        <strain evidence="3">CBS 342.82</strain>
    </source>
</reference>
<evidence type="ECO:0000256" key="1">
    <source>
        <dbReference type="SAM" id="Phobius"/>
    </source>
</evidence>
<sequence length="139" mass="15117">MSLSTKAIVGIVGGGVTLPTTLVIVVRFYFNTIQPQLQSTVVNALAGLLQYGRRSSGSVTSETELLSQTQRLSKDGSLEEDMPVESCLREASHGQDALMVSIVPPNTRATKLNSYCGPRMRGFYSRICSSAVERLEMKM</sequence>
<dbReference type="Proteomes" id="UP000504637">
    <property type="component" value="Unplaced"/>
</dbReference>
<keyword evidence="2" id="KW-1185">Reference proteome</keyword>
<dbReference type="AlphaFoldDB" id="A0A6J3MAU8"/>
<keyword evidence="1" id="KW-0812">Transmembrane</keyword>